<dbReference type="GO" id="GO:0032797">
    <property type="term" value="C:SMN complex"/>
    <property type="evidence" value="ECO:0007669"/>
    <property type="project" value="TreeGrafter"/>
</dbReference>
<dbReference type="PROSITE" id="PS52001">
    <property type="entry name" value="AD"/>
    <property type="match status" value="1"/>
</dbReference>
<gene>
    <name evidence="2" type="primary">Gemin6</name>
</gene>
<dbReference type="Gene3D" id="2.30.30.100">
    <property type="match status" value="1"/>
</dbReference>
<feature type="domain" description="AD" evidence="1">
    <location>
        <begin position="74"/>
        <end position="156"/>
    </location>
</feature>
<evidence type="ECO:0000259" key="1">
    <source>
        <dbReference type="PROSITE" id="PS52001"/>
    </source>
</evidence>
<sequence>MDVKWSGVHVTFLKQFLNKKIIISLFDKSEIGGWVYTIDVLTKSVVLLQEQRLTFVHGHAIECVVICEETDVKPPIFEEIFKENQPLLKKYEIEDRKIRLCRWFETNMLPVKVLDEKLVVAGSVEVLPPYNEHSCVTSNQIILTRIQKLISQMTNT</sequence>
<organism evidence="2">
    <name type="scientific">Phallusia mammillata</name>
    <dbReference type="NCBI Taxonomy" id="59560"/>
    <lineage>
        <taxon>Eukaryota</taxon>
        <taxon>Metazoa</taxon>
        <taxon>Chordata</taxon>
        <taxon>Tunicata</taxon>
        <taxon>Ascidiacea</taxon>
        <taxon>Phlebobranchia</taxon>
        <taxon>Ascidiidae</taxon>
        <taxon>Phallusia</taxon>
    </lineage>
</organism>
<dbReference type="Pfam" id="PF06372">
    <property type="entry name" value="Gemin6"/>
    <property type="match status" value="1"/>
</dbReference>
<dbReference type="PANTHER" id="PTHR14710">
    <property type="entry name" value="GEM-ASSOCIATED PROTEIN 6"/>
    <property type="match status" value="1"/>
</dbReference>
<name>A0A6F9DDG6_9ASCI</name>
<dbReference type="InterPro" id="IPR047574">
    <property type="entry name" value="AD"/>
</dbReference>
<evidence type="ECO:0000313" key="2">
    <source>
        <dbReference type="EMBL" id="CAB3248762.1"/>
    </source>
</evidence>
<dbReference type="AlphaFoldDB" id="A0A6F9DDG6"/>
<proteinExistence type="evidence at transcript level"/>
<dbReference type="GO" id="GO:0000245">
    <property type="term" value="P:spliceosomal complex assembly"/>
    <property type="evidence" value="ECO:0007669"/>
    <property type="project" value="InterPro"/>
</dbReference>
<dbReference type="GO" id="GO:0000387">
    <property type="term" value="P:spliceosomal snRNP assembly"/>
    <property type="evidence" value="ECO:0007669"/>
    <property type="project" value="TreeGrafter"/>
</dbReference>
<protein>
    <submittedName>
        <fullName evidence="2">Gem-associated protein 6-like</fullName>
    </submittedName>
</protein>
<dbReference type="Pfam" id="PF20417">
    <property type="entry name" value="Gemin6_C"/>
    <property type="match status" value="1"/>
</dbReference>
<reference evidence="2" key="1">
    <citation type="submission" date="2020-04" db="EMBL/GenBank/DDBJ databases">
        <authorList>
            <person name="Neveu A P."/>
        </authorList>
    </citation>
    <scope>NUCLEOTIDE SEQUENCE</scope>
    <source>
        <tissue evidence="2">Whole embryo</tissue>
    </source>
</reference>
<dbReference type="InterPro" id="IPR046857">
    <property type="entry name" value="Gemin6_Sm-like_dom"/>
</dbReference>
<dbReference type="GO" id="GO:0005634">
    <property type="term" value="C:nucleus"/>
    <property type="evidence" value="ECO:0007669"/>
    <property type="project" value="InterPro"/>
</dbReference>
<accession>A0A6F9DDG6</accession>
<dbReference type="InterPro" id="IPR009422">
    <property type="entry name" value="Gemin6"/>
</dbReference>
<dbReference type="InterPro" id="IPR046856">
    <property type="entry name" value="Gemin6_C"/>
</dbReference>
<dbReference type="EMBL" id="LR785409">
    <property type="protein sequence ID" value="CAB3248762.1"/>
    <property type="molecule type" value="mRNA"/>
</dbReference>
<dbReference type="PANTHER" id="PTHR14710:SF2">
    <property type="entry name" value="GEM-ASSOCIATED PROTEIN 6"/>
    <property type="match status" value="1"/>
</dbReference>